<dbReference type="Pfam" id="PF26317">
    <property type="entry name" value="CntK_N"/>
    <property type="match status" value="1"/>
</dbReference>
<reference evidence="1" key="1">
    <citation type="submission" date="2019-11" db="EMBL/GenBank/DDBJ databases">
        <authorList>
            <person name="Feng L."/>
        </authorList>
    </citation>
    <scope>NUCLEOTIDE SEQUENCE</scope>
    <source>
        <strain evidence="1">BhanseniiLFYP23</strain>
    </source>
</reference>
<dbReference type="AlphaFoldDB" id="A0A6N2R244"/>
<dbReference type="RefSeq" id="WP_156341722.1">
    <property type="nucleotide sequence ID" value="NZ_CACRSY010000004.1"/>
</dbReference>
<gene>
    <name evidence="1" type="ORF">BHLFYP23_01357</name>
</gene>
<accession>A0A6N2R244</accession>
<dbReference type="SUPFAM" id="SSF54506">
    <property type="entry name" value="Diaminopimelate epimerase-like"/>
    <property type="match status" value="1"/>
</dbReference>
<dbReference type="InterPro" id="IPR058944">
    <property type="entry name" value="CntK-like"/>
</dbReference>
<organism evidence="1">
    <name type="scientific">Blautia hansenii</name>
    <name type="common">Ruminococcus hansenii</name>
    <dbReference type="NCBI Taxonomy" id="1322"/>
    <lineage>
        <taxon>Bacteria</taxon>
        <taxon>Bacillati</taxon>
        <taxon>Bacillota</taxon>
        <taxon>Clostridia</taxon>
        <taxon>Lachnospirales</taxon>
        <taxon>Lachnospiraceae</taxon>
        <taxon>Blautia</taxon>
    </lineage>
</organism>
<evidence type="ECO:0000313" key="1">
    <source>
        <dbReference type="EMBL" id="VYS74120.1"/>
    </source>
</evidence>
<protein>
    <submittedName>
        <fullName evidence="1">Diaminopimelate epimerase</fullName>
    </submittedName>
</protein>
<dbReference type="EMBL" id="CACRSY010000004">
    <property type="protein sequence ID" value="VYS74120.1"/>
    <property type="molecule type" value="Genomic_DNA"/>
</dbReference>
<sequence length="259" mass="28627">MELKIRVANPAGNVTIFVMSPAKREDYPAISRELLCMEELHGEQVGFVEKMQDGSFHMQMMGGEFCGNATRSFGYLLSMLSEEKAEDVWVDVSGSKKKLKVTVDMEKGTAMTEMPLPMEMTEVSVKEEIYSMVVFEGICHIIVNSAPKAQEFVDELIEEAKRVCPCDAYGVMFLEGSKMTPVVYVESTTSMVWESSCGSGSMGAAVYLSKDADTGEFVYELHQPGGMIEAYVKKENGKVFSCKMGGPVTISEEMKVDIK</sequence>
<name>A0A6N2R244_BLAHA</name>
<proteinExistence type="predicted"/>